<organism evidence="2 3">
    <name type="scientific">Desulfohalobium retbaense (strain ATCC 49708 / DSM 5692 / JCM 16813 / HR100)</name>
    <dbReference type="NCBI Taxonomy" id="485915"/>
    <lineage>
        <taxon>Bacteria</taxon>
        <taxon>Pseudomonadati</taxon>
        <taxon>Thermodesulfobacteriota</taxon>
        <taxon>Desulfovibrionia</taxon>
        <taxon>Desulfovibrionales</taxon>
        <taxon>Desulfohalobiaceae</taxon>
        <taxon>Desulfohalobium</taxon>
    </lineage>
</organism>
<protein>
    <submittedName>
        <fullName evidence="2">AAA ATPase</fullName>
    </submittedName>
</protein>
<feature type="domain" description="AAA+ ATPase" evidence="1">
    <location>
        <begin position="10"/>
        <end position="191"/>
    </location>
</feature>
<evidence type="ECO:0000313" key="3">
    <source>
        <dbReference type="Proteomes" id="UP000001052"/>
    </source>
</evidence>
<dbReference type="RefSeq" id="WP_015752046.1">
    <property type="nucleotide sequence ID" value="NC_013223.1"/>
</dbReference>
<keyword evidence="3" id="KW-1185">Reference proteome</keyword>
<dbReference type="EMBL" id="CP001734">
    <property type="protein sequence ID" value="ACV68903.1"/>
    <property type="molecule type" value="Genomic_DNA"/>
</dbReference>
<proteinExistence type="predicted"/>
<dbReference type="Proteomes" id="UP000001052">
    <property type="component" value="Chromosome"/>
</dbReference>
<dbReference type="Pfam" id="PF13479">
    <property type="entry name" value="AAA_24"/>
    <property type="match status" value="1"/>
</dbReference>
<dbReference type="eggNOG" id="COG0468">
    <property type="taxonomic scope" value="Bacteria"/>
</dbReference>
<dbReference type="OrthoDB" id="1625426at2"/>
<sequence>MFRTAKRQQAKLRLALVGPSGSGKTYSSLLLAKGLGGKVAMIDTERGSGELYADLVDYDVQQLSPPFEPQAYINALNEAEAAGYEILIIDSLSHAWAGQGGVLEIVDKANKVMRNNFAAWREATPQHNALVDAMLQSGLHLIVTMRTKTHYDMLKDEKTGKVRPVKVGLAPVQRDGLEYEFTTVLDLSVEGHIAVASKDRTGLFDGDFFKPHEQTGEGLRQWLDGSGHEQKKPEVEILKLLKGEVGDKHYEGINQILEKLRALGLAEHVSEYEQYLQKKYTASLKELSSDQIGDQLENLNRCEQDSQLLQRLQNYLCSLAA</sequence>
<dbReference type="InterPro" id="IPR027417">
    <property type="entry name" value="P-loop_NTPase"/>
</dbReference>
<dbReference type="AlphaFoldDB" id="C8X3A6"/>
<evidence type="ECO:0000313" key="2">
    <source>
        <dbReference type="EMBL" id="ACV68903.1"/>
    </source>
</evidence>
<dbReference type="SUPFAM" id="SSF52540">
    <property type="entry name" value="P-loop containing nucleoside triphosphate hydrolases"/>
    <property type="match status" value="1"/>
</dbReference>
<evidence type="ECO:0000259" key="1">
    <source>
        <dbReference type="SMART" id="SM00382"/>
    </source>
</evidence>
<gene>
    <name evidence="2" type="ordered locus">Dret_1619</name>
</gene>
<reference evidence="3" key="1">
    <citation type="submission" date="2009-09" db="EMBL/GenBank/DDBJ databases">
        <title>The complete chromosome of Desulfohalobium retbaense DSM 5692.</title>
        <authorList>
            <consortium name="US DOE Joint Genome Institute (JGI-PGF)"/>
            <person name="Lucas S."/>
            <person name="Copeland A."/>
            <person name="Lapidus A."/>
            <person name="Glavina del Rio T."/>
            <person name="Dalin E."/>
            <person name="Tice H."/>
            <person name="Bruce D."/>
            <person name="Goodwin L."/>
            <person name="Pitluck S."/>
            <person name="Kyrpides N."/>
            <person name="Mavromatis K."/>
            <person name="Ivanova N."/>
            <person name="Mikhailova N."/>
            <person name="Munk A.C."/>
            <person name="Brettin T."/>
            <person name="Detter J.C."/>
            <person name="Han C."/>
            <person name="Tapia R."/>
            <person name="Larimer F."/>
            <person name="Land M."/>
            <person name="Hauser L."/>
            <person name="Markowitz V."/>
            <person name="Cheng J.-F."/>
            <person name="Hugenholtz P."/>
            <person name="Woyke T."/>
            <person name="Wu D."/>
            <person name="Spring S."/>
            <person name="Klenk H.-P."/>
            <person name="Eisen J.A."/>
        </authorList>
    </citation>
    <scope>NUCLEOTIDE SEQUENCE [LARGE SCALE GENOMIC DNA]</scope>
    <source>
        <strain evidence="3">DSM 5692</strain>
    </source>
</reference>
<dbReference type="InterPro" id="IPR003593">
    <property type="entry name" value="AAA+_ATPase"/>
</dbReference>
<reference evidence="2 3" key="2">
    <citation type="journal article" date="2010" name="Stand. Genomic Sci.">
        <title>Complete genome sequence of Desulfohalobium retbaense type strain (HR(100)).</title>
        <authorList>
            <person name="Spring S."/>
            <person name="Nolan M."/>
            <person name="Lapidus A."/>
            <person name="Glavina Del Rio T."/>
            <person name="Copeland A."/>
            <person name="Tice H."/>
            <person name="Cheng J.F."/>
            <person name="Lucas S."/>
            <person name="Land M."/>
            <person name="Chen F."/>
            <person name="Bruce D."/>
            <person name="Goodwin L."/>
            <person name="Pitluck S."/>
            <person name="Ivanova N."/>
            <person name="Mavromatis K."/>
            <person name="Mikhailova N."/>
            <person name="Pati A."/>
            <person name="Chen A."/>
            <person name="Palaniappan K."/>
            <person name="Hauser L."/>
            <person name="Chang Y.J."/>
            <person name="Jeffries C.D."/>
            <person name="Munk C."/>
            <person name="Kiss H."/>
            <person name="Chain P."/>
            <person name="Han C."/>
            <person name="Brettin T."/>
            <person name="Detter J.C."/>
            <person name="Schuler E."/>
            <person name="Goker M."/>
            <person name="Rohde M."/>
            <person name="Bristow J."/>
            <person name="Eisen J.A."/>
            <person name="Markowitz V."/>
            <person name="Hugenholtz P."/>
            <person name="Kyrpides N.C."/>
            <person name="Klenk H.P."/>
        </authorList>
    </citation>
    <scope>NUCLEOTIDE SEQUENCE [LARGE SCALE GENOMIC DNA]</scope>
    <source>
        <strain evidence="2 3">DSM 5692</strain>
    </source>
</reference>
<dbReference type="KEGG" id="drt:Dret_1619"/>
<accession>C8X3A6</accession>
<dbReference type="STRING" id="485915.Dret_1619"/>
<dbReference type="HOGENOM" id="CLU_064891_0_0_7"/>
<dbReference type="Gene3D" id="3.40.50.300">
    <property type="entry name" value="P-loop containing nucleotide triphosphate hydrolases"/>
    <property type="match status" value="1"/>
</dbReference>
<name>C8X3A6_DESRD</name>
<dbReference type="SMART" id="SM00382">
    <property type="entry name" value="AAA"/>
    <property type="match status" value="1"/>
</dbReference>